<evidence type="ECO:0000313" key="7">
    <source>
        <dbReference type="EMBL" id="MDN5270297.1"/>
    </source>
</evidence>
<keyword evidence="3" id="KW-0238">DNA-binding</keyword>
<dbReference type="SUPFAM" id="SSF53850">
    <property type="entry name" value="Periplasmic binding protein-like II"/>
    <property type="match status" value="1"/>
</dbReference>
<reference evidence="7" key="2">
    <citation type="submission" date="2023-07" db="EMBL/GenBank/DDBJ databases">
        <title>SVep1, a Temperate Phage of Human Oral Commensal Streptococcus vestibularis.</title>
        <authorList>
            <person name="Wu M."/>
            <person name="Zhu Y."/>
            <person name="Li Y."/>
        </authorList>
    </citation>
    <scope>NUCLEOTIDE SEQUENCE</scope>
    <source>
        <strain evidence="7">SVE8</strain>
    </source>
</reference>
<dbReference type="Gene3D" id="1.10.10.10">
    <property type="entry name" value="Winged helix-like DNA-binding domain superfamily/Winged helix DNA-binding domain"/>
    <property type="match status" value="1"/>
</dbReference>
<proteinExistence type="inferred from homology"/>
<evidence type="ECO:0000256" key="1">
    <source>
        <dbReference type="ARBA" id="ARBA00009437"/>
    </source>
</evidence>
<dbReference type="GO" id="GO:0032993">
    <property type="term" value="C:protein-DNA complex"/>
    <property type="evidence" value="ECO:0007669"/>
    <property type="project" value="TreeGrafter"/>
</dbReference>
<evidence type="ECO:0000313" key="6">
    <source>
        <dbReference type="EMBL" id="MBS6097578.1"/>
    </source>
</evidence>
<dbReference type="Gene3D" id="3.40.190.10">
    <property type="entry name" value="Periplasmic binding protein-like II"/>
    <property type="match status" value="2"/>
</dbReference>
<dbReference type="EMBL" id="JAUJGC010000039">
    <property type="protein sequence ID" value="MDN5270297.1"/>
    <property type="molecule type" value="Genomic_DNA"/>
</dbReference>
<dbReference type="SUPFAM" id="SSF46785">
    <property type="entry name" value="Winged helix' DNA-binding domain"/>
    <property type="match status" value="1"/>
</dbReference>
<reference evidence="6" key="1">
    <citation type="submission" date="2021-05" db="EMBL/GenBank/DDBJ databases">
        <title>Infant gut strain persistence is associated with maternal origin, phylogeny, and functional potential including surface adhesion and iron acquisition.</title>
        <authorList>
            <person name="Lou Y.C."/>
        </authorList>
    </citation>
    <scope>NUCLEOTIDE SEQUENCE</scope>
    <source>
        <strain evidence="6">L3_122_031G1_dasL3_122_031G1_maxbin2.maxbin.025s ta_sub</strain>
    </source>
</reference>
<dbReference type="GO" id="GO:0003700">
    <property type="term" value="F:DNA-binding transcription factor activity"/>
    <property type="evidence" value="ECO:0007669"/>
    <property type="project" value="InterPro"/>
</dbReference>
<dbReference type="InterPro" id="IPR000847">
    <property type="entry name" value="LysR_HTH_N"/>
</dbReference>
<protein>
    <submittedName>
        <fullName evidence="6">LysR family transcriptional regulator</fullName>
    </submittedName>
</protein>
<feature type="domain" description="HTH lysR-type" evidence="5">
    <location>
        <begin position="1"/>
        <end position="60"/>
    </location>
</feature>
<evidence type="ECO:0000256" key="3">
    <source>
        <dbReference type="ARBA" id="ARBA00023125"/>
    </source>
</evidence>
<dbReference type="InterPro" id="IPR005119">
    <property type="entry name" value="LysR_subst-bd"/>
</dbReference>
<keyword evidence="4" id="KW-0804">Transcription</keyword>
<dbReference type="Pfam" id="PF03466">
    <property type="entry name" value="LysR_substrate"/>
    <property type="match status" value="1"/>
</dbReference>
<dbReference type="Proteomes" id="UP001172310">
    <property type="component" value="Unassembled WGS sequence"/>
</dbReference>
<evidence type="ECO:0000256" key="2">
    <source>
        <dbReference type="ARBA" id="ARBA00023015"/>
    </source>
</evidence>
<evidence type="ECO:0000256" key="4">
    <source>
        <dbReference type="ARBA" id="ARBA00023163"/>
    </source>
</evidence>
<dbReference type="Pfam" id="PF00126">
    <property type="entry name" value="HTH_1"/>
    <property type="match status" value="1"/>
</dbReference>
<dbReference type="GeneID" id="61565573"/>
<dbReference type="RefSeq" id="WP_064519774.1">
    <property type="nucleotide sequence ID" value="NZ_CAJLUV010000020.1"/>
</dbReference>
<dbReference type="PANTHER" id="PTHR30346:SF28">
    <property type="entry name" value="HTH-TYPE TRANSCRIPTIONAL REGULATOR CYNR"/>
    <property type="match status" value="1"/>
</dbReference>
<comment type="caution">
    <text evidence="6">The sequence shown here is derived from an EMBL/GenBank/DDBJ whole genome shotgun (WGS) entry which is preliminary data.</text>
</comment>
<accession>A0A3S4QNA1</accession>
<dbReference type="Proteomes" id="UP000703822">
    <property type="component" value="Unassembled WGS sequence"/>
</dbReference>
<sequence>MNIRDLEYFYHLYRLHSFTAVSKHCRVSQPTVSYAIKRLEDHFACHLFVKDPSHRNVAFTHQGDIVAKHAEAILTELSVLSKEIHRSIHAKAKIGFPPIIRARVLAQLLEKNQDLSILSEMEFSTEGSLELLQQLISGDLDFSLVASLHPLEHPKLTTHELYKSPFYILVSESHKFADKEVICFKDVLEERFILLNEGHVHMEAFNILNEGYQNQAVSFLELSDLPTIGQLVEKNLGISLITDVTQFESMDKLVKIPLEDDEQLDFHVSYAYLKGTPLSNEVETFKTLLDKIT</sequence>
<dbReference type="InterPro" id="IPR036390">
    <property type="entry name" value="WH_DNA-bd_sf"/>
</dbReference>
<dbReference type="InterPro" id="IPR036388">
    <property type="entry name" value="WH-like_DNA-bd_sf"/>
</dbReference>
<evidence type="ECO:0000259" key="5">
    <source>
        <dbReference type="PROSITE" id="PS50931"/>
    </source>
</evidence>
<keyword evidence="2" id="KW-0805">Transcription regulation</keyword>
<dbReference type="EMBL" id="JAHAGS010000058">
    <property type="protein sequence ID" value="MBS6097578.1"/>
    <property type="molecule type" value="Genomic_DNA"/>
</dbReference>
<comment type="similarity">
    <text evidence="1">Belongs to the LysR transcriptional regulatory family.</text>
</comment>
<name>A0A3S4QNA1_STRVE</name>
<dbReference type="GO" id="GO:0003677">
    <property type="term" value="F:DNA binding"/>
    <property type="evidence" value="ECO:0007669"/>
    <property type="project" value="UniProtKB-KW"/>
</dbReference>
<organism evidence="6 8">
    <name type="scientific">Streptococcus vestibularis</name>
    <dbReference type="NCBI Taxonomy" id="1343"/>
    <lineage>
        <taxon>Bacteria</taxon>
        <taxon>Bacillati</taxon>
        <taxon>Bacillota</taxon>
        <taxon>Bacilli</taxon>
        <taxon>Lactobacillales</taxon>
        <taxon>Streptococcaceae</taxon>
        <taxon>Streptococcus</taxon>
    </lineage>
</organism>
<dbReference type="AlphaFoldDB" id="A0A3S4QNA1"/>
<gene>
    <name evidence="6" type="ORF">KH901_03765</name>
    <name evidence="7" type="ORF">QY913_09290</name>
</gene>
<dbReference type="PANTHER" id="PTHR30346">
    <property type="entry name" value="TRANSCRIPTIONAL DUAL REGULATOR HCAR-RELATED"/>
    <property type="match status" value="1"/>
</dbReference>
<dbReference type="PROSITE" id="PS50931">
    <property type="entry name" value="HTH_LYSR"/>
    <property type="match status" value="1"/>
</dbReference>
<evidence type="ECO:0000313" key="8">
    <source>
        <dbReference type="Proteomes" id="UP000703822"/>
    </source>
</evidence>